<sequence>MKEKYDYDTVNDTSATEGLIFFAAVGLMIYLFMKGDHLDRRIFWILVFISGSVLAFFIGRILVSVRFSADDNAVTFSRIFRKRIPYSSIKSIDLRTETRSFKKKKTKYQIVTYTGVTEIITFHCDDGDHSFAGILVPPHDTSEPSGVSAEDMANSKFSRLKNYIEERIYINI</sequence>
<protein>
    <recommendedName>
        <fullName evidence="4">PH domain-containing protein</fullName>
    </recommendedName>
</protein>
<dbReference type="RefSeq" id="WP_074829275.1">
    <property type="nucleotide sequence ID" value="NZ_FOAT01000002.1"/>
</dbReference>
<evidence type="ECO:0000313" key="3">
    <source>
        <dbReference type="Proteomes" id="UP000186015"/>
    </source>
</evidence>
<keyword evidence="1" id="KW-0812">Transmembrane</keyword>
<evidence type="ECO:0000256" key="1">
    <source>
        <dbReference type="SAM" id="Phobius"/>
    </source>
</evidence>
<dbReference type="EMBL" id="FOAT01000002">
    <property type="protein sequence ID" value="SEK37686.1"/>
    <property type="molecule type" value="Genomic_DNA"/>
</dbReference>
<dbReference type="OrthoDB" id="1819956at2"/>
<proteinExistence type="predicted"/>
<keyword evidence="1" id="KW-0472">Membrane</keyword>
<gene>
    <name evidence="2" type="ORF">SAMN05216469_102115</name>
</gene>
<accession>A0A1H7GHG7</accession>
<name>A0A1H7GHG7_RUMAL</name>
<keyword evidence="1" id="KW-1133">Transmembrane helix</keyword>
<dbReference type="Proteomes" id="UP000186015">
    <property type="component" value="Unassembled WGS sequence"/>
</dbReference>
<evidence type="ECO:0008006" key="4">
    <source>
        <dbReference type="Google" id="ProtNLM"/>
    </source>
</evidence>
<dbReference type="AlphaFoldDB" id="A0A1H7GHG7"/>
<feature type="transmembrane region" description="Helical" evidence="1">
    <location>
        <begin position="15"/>
        <end position="33"/>
    </location>
</feature>
<organism evidence="2 3">
    <name type="scientific">Ruminococcus albus</name>
    <dbReference type="NCBI Taxonomy" id="1264"/>
    <lineage>
        <taxon>Bacteria</taxon>
        <taxon>Bacillati</taxon>
        <taxon>Bacillota</taxon>
        <taxon>Clostridia</taxon>
        <taxon>Eubacteriales</taxon>
        <taxon>Oscillospiraceae</taxon>
        <taxon>Ruminococcus</taxon>
    </lineage>
</organism>
<reference evidence="2 3" key="1">
    <citation type="submission" date="2016-10" db="EMBL/GenBank/DDBJ databases">
        <authorList>
            <person name="de Groot N.N."/>
        </authorList>
    </citation>
    <scope>NUCLEOTIDE SEQUENCE [LARGE SCALE GENOMIC DNA]</scope>
    <source>
        <strain evidence="2 3">KH2T6</strain>
    </source>
</reference>
<evidence type="ECO:0000313" key="2">
    <source>
        <dbReference type="EMBL" id="SEK37686.1"/>
    </source>
</evidence>
<feature type="transmembrane region" description="Helical" evidence="1">
    <location>
        <begin position="42"/>
        <end position="63"/>
    </location>
</feature>